<evidence type="ECO:0000256" key="3">
    <source>
        <dbReference type="ARBA" id="ARBA00022695"/>
    </source>
</evidence>
<evidence type="ECO:0000256" key="1">
    <source>
        <dbReference type="ARBA" id="ARBA00022478"/>
    </source>
</evidence>
<evidence type="ECO:0000256" key="2">
    <source>
        <dbReference type="ARBA" id="ARBA00022679"/>
    </source>
</evidence>
<dbReference type="AlphaFoldDB" id="A0A2G9GEK5"/>
<dbReference type="EMBL" id="NKXS01005448">
    <property type="protein sequence ID" value="PIN03652.1"/>
    <property type="molecule type" value="Genomic_DNA"/>
</dbReference>
<dbReference type="EC" id="2.7.7.6" evidence="6"/>
<evidence type="ECO:0000313" key="7">
    <source>
        <dbReference type="Proteomes" id="UP000231279"/>
    </source>
</evidence>
<dbReference type="PANTHER" id="PTHR34995">
    <property type="entry name" value="DNA-DIRECTED RNA POLYMERASE SUBUNIT BETA"/>
    <property type="match status" value="1"/>
</dbReference>
<sequence>MGPFNDVKYHNVIKQSIKITKDPLIPIKNFLGPLETIFVIVNVYLFYHLLIHNQILTFQLIKYYLMDENEKVYSLDQCSNIIFNLNWYFFHSNYCQKTSIVVGTRSPIPNVVSLGQFICKNICVGKNAQYLRSGQVILVQVDSVVIRSAKPYLATPGLSIPGVQIHNGHIEIIVRQIMSKVVLVLEDGIASLNTQSFIFEASFQETARVLTKKALWGQIALSKGLKENIVSGGLTLAGSKD</sequence>
<keyword evidence="5" id="KW-0812">Transmembrane</keyword>
<gene>
    <name evidence="6" type="ORF">CDL12_23814</name>
</gene>
<evidence type="ECO:0000256" key="4">
    <source>
        <dbReference type="ARBA" id="ARBA00023163"/>
    </source>
</evidence>
<evidence type="ECO:0000256" key="5">
    <source>
        <dbReference type="SAM" id="Phobius"/>
    </source>
</evidence>
<keyword evidence="1 6" id="KW-0240">DNA-directed RNA polymerase</keyword>
<protein>
    <submittedName>
        <fullName evidence="6">DNA-directed RNA polymerase</fullName>
        <ecNumber evidence="6">2.7.7.6</ecNumber>
    </submittedName>
</protein>
<keyword evidence="7" id="KW-1185">Reference proteome</keyword>
<comment type="caution">
    <text evidence="6">The sequence shown here is derived from an EMBL/GenBank/DDBJ whole genome shotgun (WGS) entry which is preliminary data.</text>
</comment>
<keyword evidence="5" id="KW-0472">Membrane</keyword>
<dbReference type="STRING" id="429701.A0A2G9GEK5"/>
<dbReference type="Gene3D" id="1.10.150.390">
    <property type="match status" value="1"/>
</dbReference>
<organism evidence="6 7">
    <name type="scientific">Handroanthus impetiginosus</name>
    <dbReference type="NCBI Taxonomy" id="429701"/>
    <lineage>
        <taxon>Eukaryota</taxon>
        <taxon>Viridiplantae</taxon>
        <taxon>Streptophyta</taxon>
        <taxon>Embryophyta</taxon>
        <taxon>Tracheophyta</taxon>
        <taxon>Spermatophyta</taxon>
        <taxon>Magnoliopsida</taxon>
        <taxon>eudicotyledons</taxon>
        <taxon>Gunneridae</taxon>
        <taxon>Pentapetalae</taxon>
        <taxon>asterids</taxon>
        <taxon>lamiids</taxon>
        <taxon>Lamiales</taxon>
        <taxon>Bignoniaceae</taxon>
        <taxon>Crescentiina</taxon>
        <taxon>Tabebuia alliance</taxon>
        <taxon>Handroanthus</taxon>
    </lineage>
</organism>
<dbReference type="SUPFAM" id="SSF64484">
    <property type="entry name" value="beta and beta-prime subunits of DNA dependent RNA-polymerase"/>
    <property type="match status" value="1"/>
</dbReference>
<dbReference type="InterPro" id="IPR050254">
    <property type="entry name" value="RNA_pol_beta''_euk"/>
</dbReference>
<proteinExistence type="predicted"/>
<dbReference type="PANTHER" id="PTHR34995:SF1">
    <property type="entry name" value="DNA-DIRECTED RNA POLYMERASE SUBUNIT BETA"/>
    <property type="match status" value="1"/>
</dbReference>
<name>A0A2G9GEK5_9LAMI</name>
<keyword evidence="2 6" id="KW-0808">Transferase</keyword>
<keyword evidence="5" id="KW-1133">Transmembrane helix</keyword>
<dbReference type="Proteomes" id="UP000231279">
    <property type="component" value="Unassembled WGS sequence"/>
</dbReference>
<reference evidence="7" key="1">
    <citation type="journal article" date="2018" name="Gigascience">
        <title>Genome assembly of the Pink Ipe (Handroanthus impetiginosus, Bignoniaceae), a highly valued, ecologically keystone Neotropical timber forest tree.</title>
        <authorList>
            <person name="Silva-Junior O.B."/>
            <person name="Grattapaglia D."/>
            <person name="Novaes E."/>
            <person name="Collevatti R.G."/>
        </authorList>
    </citation>
    <scope>NUCLEOTIDE SEQUENCE [LARGE SCALE GENOMIC DNA]</scope>
    <source>
        <strain evidence="7">cv. UFG-1</strain>
    </source>
</reference>
<dbReference type="OrthoDB" id="498011at2759"/>
<accession>A0A2G9GEK5</accession>
<evidence type="ECO:0000313" key="6">
    <source>
        <dbReference type="EMBL" id="PIN03652.1"/>
    </source>
</evidence>
<keyword evidence="4" id="KW-0804">Transcription</keyword>
<dbReference type="GO" id="GO:0003899">
    <property type="term" value="F:DNA-directed RNA polymerase activity"/>
    <property type="evidence" value="ECO:0007669"/>
    <property type="project" value="UniProtKB-EC"/>
</dbReference>
<feature type="transmembrane region" description="Helical" evidence="5">
    <location>
        <begin position="30"/>
        <end position="50"/>
    </location>
</feature>
<keyword evidence="3 6" id="KW-0548">Nucleotidyltransferase</keyword>
<dbReference type="GO" id="GO:0000428">
    <property type="term" value="C:DNA-directed RNA polymerase complex"/>
    <property type="evidence" value="ECO:0007669"/>
    <property type="project" value="UniProtKB-KW"/>
</dbReference>